<keyword evidence="1" id="KW-0812">Transmembrane</keyword>
<keyword evidence="1" id="KW-1133">Transmembrane helix</keyword>
<organism evidence="4 5">
    <name type="scientific">Seminavis robusta</name>
    <dbReference type="NCBI Taxonomy" id="568900"/>
    <lineage>
        <taxon>Eukaryota</taxon>
        <taxon>Sar</taxon>
        <taxon>Stramenopiles</taxon>
        <taxon>Ochrophyta</taxon>
        <taxon>Bacillariophyta</taxon>
        <taxon>Bacillariophyceae</taxon>
        <taxon>Bacillariophycidae</taxon>
        <taxon>Naviculales</taxon>
        <taxon>Naviculaceae</taxon>
        <taxon>Seminavis</taxon>
    </lineage>
</organism>
<evidence type="ECO:0000313" key="4">
    <source>
        <dbReference type="EMBL" id="CAB9520529.1"/>
    </source>
</evidence>
<gene>
    <name evidence="4" type="ORF">SEMRO_1111_G242420.1</name>
</gene>
<evidence type="ECO:0000313" key="5">
    <source>
        <dbReference type="Proteomes" id="UP001153069"/>
    </source>
</evidence>
<dbReference type="SMART" id="SM00327">
    <property type="entry name" value="VWA"/>
    <property type="match status" value="1"/>
</dbReference>
<feature type="domain" description="VWFA" evidence="3">
    <location>
        <begin position="192"/>
        <end position="388"/>
    </location>
</feature>
<feature type="signal peptide" evidence="2">
    <location>
        <begin position="1"/>
        <end position="21"/>
    </location>
</feature>
<feature type="chain" id="PRO_5040160524" evidence="2">
    <location>
        <begin position="22"/>
        <end position="643"/>
    </location>
</feature>
<keyword evidence="2" id="KW-0732">Signal</keyword>
<dbReference type="InterPro" id="IPR036465">
    <property type="entry name" value="vWFA_dom_sf"/>
</dbReference>
<dbReference type="SUPFAM" id="SSF53300">
    <property type="entry name" value="vWA-like"/>
    <property type="match status" value="1"/>
</dbReference>
<dbReference type="Gene3D" id="3.30.450.20">
    <property type="entry name" value="PAS domain"/>
    <property type="match status" value="1"/>
</dbReference>
<dbReference type="OrthoDB" id="202775at2759"/>
<protein>
    <submittedName>
        <fullName evidence="4">Channel subunit alpha-2/delta</fullName>
    </submittedName>
</protein>
<name>A0A9N8EK12_9STRA</name>
<accession>A0A9N8EK12</accession>
<evidence type="ECO:0000259" key="3">
    <source>
        <dbReference type="PROSITE" id="PS50234"/>
    </source>
</evidence>
<dbReference type="EMBL" id="CAICTM010001109">
    <property type="protein sequence ID" value="CAB9520529.1"/>
    <property type="molecule type" value="Genomic_DNA"/>
</dbReference>
<comment type="caution">
    <text evidence="4">The sequence shown here is derived from an EMBL/GenBank/DDBJ whole genome shotgun (WGS) entry which is preliminary data.</text>
</comment>
<dbReference type="PROSITE" id="PS50234">
    <property type="entry name" value="VWFA"/>
    <property type="match status" value="1"/>
</dbReference>
<keyword evidence="1" id="KW-0472">Membrane</keyword>
<sequence>MQIAFSFFALFLACLSSPTDAGDEEFNELQWKLETDVLELRTAVEEAYLSRCDPSTLQSCQRGNFDACDSSFPNPVCPVGEDFSLQVCADGCSSKYDYSVSTVSFPPFPGSRDDPAVLQDICFSRKLDSYFVNKYEADKSFWDKYGIDVPSMHLGMTTGAFRIYPARANETCNAYDPRVRPWYVAGSSGPKNIILLLDTSGSMDGIRLYYLKQAAARIIDTLTVGDRVALVPFSTKAQPEYFDGEALVKVTASMKEELQKRLAALEAIGSTNIHDAFRRAFQVMEDSIPLEKVVDCNTAIIFLTDGKMTDPPDVTEESVLEFVSDGLLELEQRLKHPVYLFTYSVSENDDVHTFPKQLACSATANGIWSKVVDERTIVDSLTSYTNLFSLGLGEGRNDDFTAWVEPYIFSTRGVPGVTVSAPVFDRTVNPPVLIGVVGLDLLVEALDRALGVETGSSKTYDRIVLSSTAKCPRLATSQCHMEAFRSFGISGDDARCGGASNCSTTVDISLAPEVCNNRDDLPSIIVHNTDVEQVSFIERACCTGGSNGFGVVQNDTCIATSLSMEEKSKNIGAIVGSVVGVLVGVSVMAYAVAASCRKAKLERGDSVPVAQAMAVHDEETEVTAVTPPTNPKASAPCVLNAEA</sequence>
<proteinExistence type="predicted"/>
<dbReference type="Pfam" id="PF00092">
    <property type="entry name" value="VWA"/>
    <property type="match status" value="1"/>
</dbReference>
<evidence type="ECO:0000256" key="1">
    <source>
        <dbReference type="SAM" id="Phobius"/>
    </source>
</evidence>
<keyword evidence="5" id="KW-1185">Reference proteome</keyword>
<dbReference type="InterPro" id="IPR051173">
    <property type="entry name" value="Ca_channel_alpha-2/delta"/>
</dbReference>
<dbReference type="GO" id="GO:0005245">
    <property type="term" value="F:voltage-gated calcium channel activity"/>
    <property type="evidence" value="ECO:0007669"/>
    <property type="project" value="TreeGrafter"/>
</dbReference>
<dbReference type="AlphaFoldDB" id="A0A9N8EK12"/>
<evidence type="ECO:0000256" key="2">
    <source>
        <dbReference type="SAM" id="SignalP"/>
    </source>
</evidence>
<dbReference type="PANTHER" id="PTHR10166:SF37">
    <property type="entry name" value="STOLID, ISOFORM H"/>
    <property type="match status" value="1"/>
</dbReference>
<reference evidence="4" key="1">
    <citation type="submission" date="2020-06" db="EMBL/GenBank/DDBJ databases">
        <authorList>
            <consortium name="Plant Systems Biology data submission"/>
        </authorList>
    </citation>
    <scope>NUCLEOTIDE SEQUENCE</scope>
    <source>
        <strain evidence="4">D6</strain>
    </source>
</reference>
<dbReference type="PANTHER" id="PTHR10166">
    <property type="entry name" value="VOLTAGE-DEPENDENT CALCIUM CHANNEL SUBUNIT ALPHA-2/DELTA-RELATED"/>
    <property type="match status" value="1"/>
</dbReference>
<dbReference type="Proteomes" id="UP001153069">
    <property type="component" value="Unassembled WGS sequence"/>
</dbReference>
<dbReference type="InterPro" id="IPR002035">
    <property type="entry name" value="VWF_A"/>
</dbReference>
<dbReference type="Gene3D" id="3.40.50.410">
    <property type="entry name" value="von Willebrand factor, type A domain"/>
    <property type="match status" value="1"/>
</dbReference>
<dbReference type="GO" id="GO:0005891">
    <property type="term" value="C:voltage-gated calcium channel complex"/>
    <property type="evidence" value="ECO:0007669"/>
    <property type="project" value="TreeGrafter"/>
</dbReference>
<feature type="transmembrane region" description="Helical" evidence="1">
    <location>
        <begin position="571"/>
        <end position="593"/>
    </location>
</feature>